<dbReference type="Gene3D" id="3.40.50.1820">
    <property type="entry name" value="alpha/beta hydrolase"/>
    <property type="match status" value="1"/>
</dbReference>
<keyword evidence="2" id="KW-1185">Reference proteome</keyword>
<proteinExistence type="predicted"/>
<name>A0AAQ3L9I2_9BACT</name>
<dbReference type="Proteomes" id="UP001304300">
    <property type="component" value="Chromosome"/>
</dbReference>
<evidence type="ECO:0000313" key="1">
    <source>
        <dbReference type="EMBL" id="WOO40162.1"/>
    </source>
</evidence>
<accession>A0AAQ3L9I2</accession>
<dbReference type="AlphaFoldDB" id="A0AAQ3L9I2"/>
<dbReference type="KEGG" id="puo:RZN69_16190"/>
<dbReference type="EMBL" id="CP136920">
    <property type="protein sequence ID" value="WOO40162.1"/>
    <property type="molecule type" value="Genomic_DNA"/>
</dbReference>
<evidence type="ECO:0000313" key="2">
    <source>
        <dbReference type="Proteomes" id="UP001304300"/>
    </source>
</evidence>
<gene>
    <name evidence="1" type="ORF">RZN69_16190</name>
</gene>
<organism evidence="1 2">
    <name type="scientific">Rubellicoccus peritrichatus</name>
    <dbReference type="NCBI Taxonomy" id="3080537"/>
    <lineage>
        <taxon>Bacteria</taxon>
        <taxon>Pseudomonadati</taxon>
        <taxon>Verrucomicrobiota</taxon>
        <taxon>Opitutia</taxon>
        <taxon>Puniceicoccales</taxon>
        <taxon>Cerasicoccaceae</taxon>
        <taxon>Rubellicoccus</taxon>
    </lineage>
</organism>
<sequence>MPIDIGTNGSPRGYWEFLPTAYTEEPDTLFPVVIFFHGLGEGGNGTTDLHEVLGNGPPSILNTPTHDLYDLFEDEGVIVLSPQVTNNTWWNENHIRPFLDFVLTQYRIDTRRIYFTGLSAGSSGIHEFLNDDPNANQITAAMTVAVRGSVNDTTGALSSSTVPYWALTAIGDASNTATNSVNRIAAQLSGLPSDVRSNYPNGTTKNQTASFDVDTGTWSWSEGVVPFVTDKPHPKLTLYPGGSHNSWSRTYNNVDCWSWLLDQVKPEIRIAANSRQRVIEQGQGLTLEGTVLDVDGVSLSTDTLGWESNLAGDLGDGGSLLVEGLDIGVHEITASYVDSGYRGSSVTTTATVLRSGSYRAYFDFGDNGFLTPGNWNNITDRIAGSIDNAVADDGSSTGISAKILLRFDGIQTGGQQVDDIYPVTAQRDTMFISATYPRAEILFSGLNPNQTYTFTIFASRIAGNDRTGTYTINDTSINLNAANNENQTAVFADVFSNEFGEVTLSIERAGAAAYAYLGVVEIYTDGLPADEDNLPNLWEMRQFGNLSELPEGDFDGDGVKNLIEYALGSSANDSANHYMPAFRLMENGSSNPRLFEYSFRRRVIEPFIEFQPLVSSDMDVWLPLNLDDYDVEISAVPGSDPAMEIMTLTQKETISPPPLHFMKLEIKARE</sequence>
<dbReference type="InterPro" id="IPR029058">
    <property type="entry name" value="AB_hydrolase_fold"/>
</dbReference>
<reference evidence="1 2" key="1">
    <citation type="submission" date="2023-10" db="EMBL/GenBank/DDBJ databases">
        <title>Rubellicoccus peritrichatus gen. nov., sp. nov., isolated from an algae of coral reef tank.</title>
        <authorList>
            <person name="Luo J."/>
        </authorList>
    </citation>
    <scope>NUCLEOTIDE SEQUENCE [LARGE SCALE GENOMIC DNA]</scope>
    <source>
        <strain evidence="1 2">CR14</strain>
    </source>
</reference>
<dbReference type="RefSeq" id="WP_317832294.1">
    <property type="nucleotide sequence ID" value="NZ_CP136920.1"/>
</dbReference>
<protein>
    <submittedName>
        <fullName evidence="1">Uncharacterized protein</fullName>
    </submittedName>
</protein>
<dbReference type="SUPFAM" id="SSF53474">
    <property type="entry name" value="alpha/beta-Hydrolases"/>
    <property type="match status" value="1"/>
</dbReference>